<accession>A0A072NTA0</accession>
<evidence type="ECO:0000313" key="1">
    <source>
        <dbReference type="EMBL" id="KEF40457.1"/>
    </source>
</evidence>
<dbReference type="Proteomes" id="UP000027936">
    <property type="component" value="Unassembled WGS sequence"/>
</dbReference>
<sequence length="58" mass="6755">MELNELINNLTIKAIDNMDLGKNLRSMKQNEYEKHVLETVLDTYLKVSYTVINGEKPE</sequence>
<dbReference type="PATRIC" id="fig|1348973.3.peg.470"/>
<proteinExistence type="predicted"/>
<gene>
    <name evidence="1" type="ORF">M670_00483</name>
</gene>
<organism evidence="1 2">
    <name type="scientific">Schinkia azotoformans MEV2011</name>
    <dbReference type="NCBI Taxonomy" id="1348973"/>
    <lineage>
        <taxon>Bacteria</taxon>
        <taxon>Bacillati</taxon>
        <taxon>Bacillota</taxon>
        <taxon>Bacilli</taxon>
        <taxon>Bacillales</taxon>
        <taxon>Bacillaceae</taxon>
        <taxon>Calidifontibacillus/Schinkia group</taxon>
        <taxon>Schinkia</taxon>
    </lineage>
</organism>
<dbReference type="EMBL" id="JJRY01000001">
    <property type="protein sequence ID" value="KEF40457.1"/>
    <property type="molecule type" value="Genomic_DNA"/>
</dbReference>
<comment type="caution">
    <text evidence="1">The sequence shown here is derived from an EMBL/GenBank/DDBJ whole genome shotgun (WGS) entry which is preliminary data.</text>
</comment>
<protein>
    <submittedName>
        <fullName evidence="1">Uncharacterized protein</fullName>
    </submittedName>
</protein>
<name>A0A072NTA0_SCHAZ</name>
<reference evidence="1 2" key="1">
    <citation type="submission" date="2014-04" db="EMBL/GenBank/DDBJ databases">
        <title>Draft genome sequence of Bacillus azotoformans MEV2011, a (co-) denitrifying strain unable to grow in the presence of oxygen.</title>
        <authorList>
            <person name="Nielsen M."/>
            <person name="Schreiber L."/>
            <person name="Finster K."/>
            <person name="Schramm A."/>
        </authorList>
    </citation>
    <scope>NUCLEOTIDE SEQUENCE [LARGE SCALE GENOMIC DNA]</scope>
    <source>
        <strain evidence="1 2">MEV2011</strain>
    </source>
</reference>
<evidence type="ECO:0000313" key="2">
    <source>
        <dbReference type="Proteomes" id="UP000027936"/>
    </source>
</evidence>
<dbReference type="RefSeq" id="WP_161773159.1">
    <property type="nucleotide sequence ID" value="NZ_JJRY01000001.1"/>
</dbReference>
<dbReference type="AlphaFoldDB" id="A0A072NTA0"/>